<evidence type="ECO:0000313" key="4">
    <source>
        <dbReference type="Proteomes" id="UP001317191"/>
    </source>
</evidence>
<evidence type="ECO:0008006" key="5">
    <source>
        <dbReference type="Google" id="ProtNLM"/>
    </source>
</evidence>
<keyword evidence="4" id="KW-1185">Reference proteome</keyword>
<keyword evidence="2" id="KW-0812">Transmembrane</keyword>
<gene>
    <name evidence="3" type="ORF">NAT50_04745</name>
</gene>
<protein>
    <recommendedName>
        <fullName evidence="5">Chromosome segregation protein SMC</fullName>
    </recommendedName>
</protein>
<evidence type="ECO:0000256" key="1">
    <source>
        <dbReference type="SAM" id="Coils"/>
    </source>
</evidence>
<dbReference type="Proteomes" id="UP001317191">
    <property type="component" value="Unassembled WGS sequence"/>
</dbReference>
<organism evidence="3 4">
    <name type="scientific">Flavobacterium luminosum</name>
    <dbReference type="NCBI Taxonomy" id="2949086"/>
    <lineage>
        <taxon>Bacteria</taxon>
        <taxon>Pseudomonadati</taxon>
        <taxon>Bacteroidota</taxon>
        <taxon>Flavobacteriia</taxon>
        <taxon>Flavobacteriales</taxon>
        <taxon>Flavobacteriaceae</taxon>
        <taxon>Flavobacterium</taxon>
    </lineage>
</organism>
<reference evidence="3 4" key="1">
    <citation type="submission" date="2022-05" db="EMBL/GenBank/DDBJ databases">
        <title>Flavobacterium sp., isolated from activated sludge.</title>
        <authorList>
            <person name="Ran Q."/>
        </authorList>
    </citation>
    <scope>NUCLEOTIDE SEQUENCE [LARGE SCALE GENOMIC DNA]</scope>
    <source>
        <strain evidence="3 4">HXWNR70</strain>
    </source>
</reference>
<evidence type="ECO:0000256" key="2">
    <source>
        <dbReference type="SAM" id="Phobius"/>
    </source>
</evidence>
<dbReference type="EMBL" id="JAMLJM010000002">
    <property type="protein sequence ID" value="MCL9808662.1"/>
    <property type="molecule type" value="Genomic_DNA"/>
</dbReference>
<keyword evidence="2" id="KW-0472">Membrane</keyword>
<keyword evidence="2" id="KW-1133">Transmembrane helix</keyword>
<dbReference type="RefSeq" id="WP_250591947.1">
    <property type="nucleotide sequence ID" value="NZ_JAMLJM010000002.1"/>
</dbReference>
<proteinExistence type="predicted"/>
<feature type="transmembrane region" description="Helical" evidence="2">
    <location>
        <begin position="16"/>
        <end position="36"/>
    </location>
</feature>
<sequence>MEQPVSKEKQSNSNSSLKAIIAVLALLLIGSLGYMYKLSTDNKETINVLETEKSAVMKDLEASKASLDEAIANNTSMSEELIAERDKVQKLMEEVEKSKGDAQSLAKYKAEAAKLREKVAALMKDVEVLKQENSKLTTKIDSTNVVLADSRRANDTLVSKNDYLAKTVEKGSKLSVLNLQTTAVKQKSSGKQVETDKASRADVLKVSFMIAENQIAKSGDKTYYVQIIDSKNNVLGDKKTETFGDKTLTYSFISTVKYENKTVKVEKDLPVSNITEGTYFVYIFDKAELVSKSSFILK</sequence>
<keyword evidence="1" id="KW-0175">Coiled coil</keyword>
<evidence type="ECO:0000313" key="3">
    <source>
        <dbReference type="EMBL" id="MCL9808662.1"/>
    </source>
</evidence>
<name>A0ABT0TME5_9FLAO</name>
<accession>A0ABT0TME5</accession>
<feature type="coiled-coil region" evidence="1">
    <location>
        <begin position="74"/>
        <end position="139"/>
    </location>
</feature>
<comment type="caution">
    <text evidence="3">The sequence shown here is derived from an EMBL/GenBank/DDBJ whole genome shotgun (WGS) entry which is preliminary data.</text>
</comment>